<dbReference type="OrthoDB" id="9801888at2"/>
<reference evidence="2 3" key="1">
    <citation type="submission" date="2018-11" db="EMBL/GenBank/DDBJ databases">
        <title>Schleiferia aggregans sp. nov., a moderately thermophilic heterotrophic bacterium isolated from microbial mats at a terrestrial hot spring.</title>
        <authorList>
            <person name="Iino T."/>
            <person name="Ohkuma M."/>
            <person name="Haruta S."/>
        </authorList>
    </citation>
    <scope>NUCLEOTIDE SEQUENCE [LARGE SCALE GENOMIC DNA]</scope>
    <source>
        <strain evidence="2 3">LA</strain>
    </source>
</reference>
<evidence type="ECO:0000313" key="2">
    <source>
        <dbReference type="EMBL" id="GCD77312.1"/>
    </source>
</evidence>
<dbReference type="RefSeq" id="WP_124397371.1">
    <property type="nucleotide sequence ID" value="NZ_BHZE01000005.1"/>
</dbReference>
<accession>A0A401XJY2</accession>
<dbReference type="Pfam" id="PF08800">
    <property type="entry name" value="BT4734-like_N"/>
    <property type="match status" value="1"/>
</dbReference>
<gene>
    <name evidence="2" type="ORF">JCM31826_07940</name>
</gene>
<dbReference type="AlphaFoldDB" id="A0A401XJY2"/>
<name>A0A401XJY2_9FLAO</name>
<dbReference type="NCBIfam" id="NF040562">
    <property type="entry name" value="PrimPol_Db"/>
    <property type="match status" value="1"/>
</dbReference>
<proteinExistence type="predicted"/>
<sequence length="347" mass="40032">MMYGRSVMALNEPLEKITLHQILHLIRQPDQSFINQILNLRRIRALDPRIYSEKKRQLPFFTTSLFNPPYRRKENFVNTQFFIIDFDHVSDHPEQLQQIKSQFFQHPTVKAIFMSPGADGLKLIFELAEPLSDAPLYAAFYKIFATRFATEHQAMQWLDRATHDVSRATFLSYDPDLLSRSDNEKIDIFSFIPPDDLFAIRHEVSQAEKILSETTAPSAHQANDPAPDILQQIKAKLNPNARSLREKNYYVPPEVDEHKEAIVNFFNQNQIEVLEILPINFGRKFVLRAGNLRAEINLFYGKKGFSVVPTPKTGTNTELNNLCRQLLEQYLTSLPTNLPEVPGFLSS</sequence>
<keyword evidence="3" id="KW-1185">Reference proteome</keyword>
<dbReference type="InterPro" id="IPR014907">
    <property type="entry name" value="BT4734-like_N"/>
</dbReference>
<evidence type="ECO:0000313" key="3">
    <source>
        <dbReference type="Proteomes" id="UP000286715"/>
    </source>
</evidence>
<feature type="domain" description="BT4734-like N-terminal" evidence="1">
    <location>
        <begin position="54"/>
        <end position="177"/>
    </location>
</feature>
<dbReference type="Proteomes" id="UP000286715">
    <property type="component" value="Unassembled WGS sequence"/>
</dbReference>
<dbReference type="EMBL" id="BHZE01000005">
    <property type="protein sequence ID" value="GCD77312.1"/>
    <property type="molecule type" value="Genomic_DNA"/>
</dbReference>
<organism evidence="2 3">
    <name type="scientific">Thermaurantimonas aggregans</name>
    <dbReference type="NCBI Taxonomy" id="2173829"/>
    <lineage>
        <taxon>Bacteria</taxon>
        <taxon>Pseudomonadati</taxon>
        <taxon>Bacteroidota</taxon>
        <taxon>Flavobacteriia</taxon>
        <taxon>Flavobacteriales</taxon>
        <taxon>Schleiferiaceae</taxon>
        <taxon>Thermaurantimonas</taxon>
    </lineage>
</organism>
<comment type="caution">
    <text evidence="2">The sequence shown here is derived from an EMBL/GenBank/DDBJ whole genome shotgun (WGS) entry which is preliminary data.</text>
</comment>
<evidence type="ECO:0000259" key="1">
    <source>
        <dbReference type="Pfam" id="PF08800"/>
    </source>
</evidence>
<protein>
    <recommendedName>
        <fullName evidence="1">BT4734-like N-terminal domain-containing protein</fullName>
    </recommendedName>
</protein>